<dbReference type="STRING" id="670483.S7RD59"/>
<evidence type="ECO:0000313" key="2">
    <source>
        <dbReference type="EMBL" id="EPQ52145.1"/>
    </source>
</evidence>
<dbReference type="OMA" id="IGHFNRR"/>
<dbReference type="InterPro" id="IPR026680">
    <property type="entry name" value="CCDC137"/>
</dbReference>
<dbReference type="Proteomes" id="UP000030669">
    <property type="component" value="Unassembled WGS sequence"/>
</dbReference>
<feature type="region of interest" description="Disordered" evidence="1">
    <location>
        <begin position="1"/>
        <end position="34"/>
    </location>
</feature>
<feature type="compositionally biased region" description="Basic and acidic residues" evidence="1">
    <location>
        <begin position="51"/>
        <end position="63"/>
    </location>
</feature>
<gene>
    <name evidence="2" type="ORF">GLOTRDRAFT_64912</name>
</gene>
<keyword evidence="3" id="KW-1185">Reference proteome</keyword>
<evidence type="ECO:0000313" key="3">
    <source>
        <dbReference type="Proteomes" id="UP000030669"/>
    </source>
</evidence>
<evidence type="ECO:0000256" key="1">
    <source>
        <dbReference type="SAM" id="MobiDB-lite"/>
    </source>
</evidence>
<dbReference type="EMBL" id="KB469308">
    <property type="protein sequence ID" value="EPQ52145.1"/>
    <property type="molecule type" value="Genomic_DNA"/>
</dbReference>
<feature type="compositionally biased region" description="Basic and acidic residues" evidence="1">
    <location>
        <begin position="114"/>
        <end position="154"/>
    </location>
</feature>
<dbReference type="PANTHER" id="PTHR21838:SF2">
    <property type="entry name" value="COILED-COIL DOMAIN-CONTAINING PROTEIN 137"/>
    <property type="match status" value="1"/>
</dbReference>
<protein>
    <submittedName>
        <fullName evidence="2">Uncharacterized protein</fullName>
    </submittedName>
</protein>
<dbReference type="KEGG" id="gtr:GLOTRDRAFT_64912"/>
<feature type="region of interest" description="Disordered" evidence="1">
    <location>
        <begin position="111"/>
        <end position="203"/>
    </location>
</feature>
<name>S7RD59_GLOTA</name>
<feature type="compositionally biased region" description="Basic and acidic residues" evidence="1">
    <location>
        <begin position="192"/>
        <end position="201"/>
    </location>
</feature>
<dbReference type="OrthoDB" id="5876637at2759"/>
<sequence length="250" mass="28241">MPHKRAKRSVREQQLAQRGSDLAPGNISVSAEGIPKSMARVLNAAKLHAEYRKRKNEDQNEGGKKKKKRKVQGDRADKADMKILPGESLAHFNRRVEDAMRPLVREAVQASSALERKTRKEMLQEKAEKQKAKSDEVIKKQQKSEDAEPERPDKAPSPAKKTDFPTLSTSQPRRLNDIALAPPQFTKVPRLRKGEKAETTKAEGVLSMAQKQMMEAEREKAIQRYRDMKKAKLRESGKLWAEQGEVPSGS</sequence>
<dbReference type="eggNOG" id="ENOG502S71P">
    <property type="taxonomic scope" value="Eukaryota"/>
</dbReference>
<dbReference type="GO" id="GO:0005634">
    <property type="term" value="C:nucleus"/>
    <property type="evidence" value="ECO:0007669"/>
    <property type="project" value="TreeGrafter"/>
</dbReference>
<feature type="compositionally biased region" description="Basic and acidic residues" evidence="1">
    <location>
        <begin position="71"/>
        <end position="81"/>
    </location>
</feature>
<feature type="region of interest" description="Disordered" evidence="1">
    <location>
        <begin position="51"/>
        <end position="84"/>
    </location>
</feature>
<dbReference type="PANTHER" id="PTHR21838">
    <property type="entry name" value="COILED-COIL DOMAIN-CONTAINING PROTEIN 137"/>
    <property type="match status" value="1"/>
</dbReference>
<organism evidence="2 3">
    <name type="scientific">Gloeophyllum trabeum (strain ATCC 11539 / FP-39264 / Madison 617)</name>
    <name type="common">Brown rot fungus</name>
    <dbReference type="NCBI Taxonomy" id="670483"/>
    <lineage>
        <taxon>Eukaryota</taxon>
        <taxon>Fungi</taxon>
        <taxon>Dikarya</taxon>
        <taxon>Basidiomycota</taxon>
        <taxon>Agaricomycotina</taxon>
        <taxon>Agaricomycetes</taxon>
        <taxon>Gloeophyllales</taxon>
        <taxon>Gloeophyllaceae</taxon>
        <taxon>Gloeophyllum</taxon>
    </lineage>
</organism>
<proteinExistence type="predicted"/>
<accession>S7RD59</accession>
<dbReference type="AlphaFoldDB" id="S7RD59"/>
<dbReference type="HOGENOM" id="CLU_075896_0_0_1"/>
<dbReference type="RefSeq" id="XP_007869331.1">
    <property type="nucleotide sequence ID" value="XM_007871140.1"/>
</dbReference>
<dbReference type="GeneID" id="19307627"/>
<reference evidence="2 3" key="1">
    <citation type="journal article" date="2012" name="Science">
        <title>The Paleozoic origin of enzymatic lignin decomposition reconstructed from 31 fungal genomes.</title>
        <authorList>
            <person name="Floudas D."/>
            <person name="Binder M."/>
            <person name="Riley R."/>
            <person name="Barry K."/>
            <person name="Blanchette R.A."/>
            <person name="Henrissat B."/>
            <person name="Martinez A.T."/>
            <person name="Otillar R."/>
            <person name="Spatafora J.W."/>
            <person name="Yadav J.S."/>
            <person name="Aerts A."/>
            <person name="Benoit I."/>
            <person name="Boyd A."/>
            <person name="Carlson A."/>
            <person name="Copeland A."/>
            <person name="Coutinho P.M."/>
            <person name="de Vries R.P."/>
            <person name="Ferreira P."/>
            <person name="Findley K."/>
            <person name="Foster B."/>
            <person name="Gaskell J."/>
            <person name="Glotzer D."/>
            <person name="Gorecki P."/>
            <person name="Heitman J."/>
            <person name="Hesse C."/>
            <person name="Hori C."/>
            <person name="Igarashi K."/>
            <person name="Jurgens J.A."/>
            <person name="Kallen N."/>
            <person name="Kersten P."/>
            <person name="Kohler A."/>
            <person name="Kuees U."/>
            <person name="Kumar T.K.A."/>
            <person name="Kuo A."/>
            <person name="LaButti K."/>
            <person name="Larrondo L.F."/>
            <person name="Lindquist E."/>
            <person name="Ling A."/>
            <person name="Lombard V."/>
            <person name="Lucas S."/>
            <person name="Lundell T."/>
            <person name="Martin R."/>
            <person name="McLaughlin D.J."/>
            <person name="Morgenstern I."/>
            <person name="Morin E."/>
            <person name="Murat C."/>
            <person name="Nagy L.G."/>
            <person name="Nolan M."/>
            <person name="Ohm R.A."/>
            <person name="Patyshakuliyeva A."/>
            <person name="Rokas A."/>
            <person name="Ruiz-Duenas F.J."/>
            <person name="Sabat G."/>
            <person name="Salamov A."/>
            <person name="Samejima M."/>
            <person name="Schmutz J."/>
            <person name="Slot J.C."/>
            <person name="St John F."/>
            <person name="Stenlid J."/>
            <person name="Sun H."/>
            <person name="Sun S."/>
            <person name="Syed K."/>
            <person name="Tsang A."/>
            <person name="Wiebenga A."/>
            <person name="Young D."/>
            <person name="Pisabarro A."/>
            <person name="Eastwood D.C."/>
            <person name="Martin F."/>
            <person name="Cullen D."/>
            <person name="Grigoriev I.V."/>
            <person name="Hibbett D.S."/>
        </authorList>
    </citation>
    <scope>NUCLEOTIDE SEQUENCE [LARGE SCALE GENOMIC DNA]</scope>
    <source>
        <strain evidence="2 3">ATCC 11539</strain>
    </source>
</reference>